<keyword evidence="5 12" id="KW-1133">Transmembrane helix</keyword>
<evidence type="ECO:0000256" key="1">
    <source>
        <dbReference type="ARBA" id="ARBA00004141"/>
    </source>
</evidence>
<evidence type="ECO:0000256" key="3">
    <source>
        <dbReference type="ARBA" id="ARBA00022461"/>
    </source>
</evidence>
<evidence type="ECO:0000256" key="4">
    <source>
        <dbReference type="ARBA" id="ARBA00022692"/>
    </source>
</evidence>
<evidence type="ECO:0000256" key="10">
    <source>
        <dbReference type="ARBA" id="ARBA00023303"/>
    </source>
</evidence>
<evidence type="ECO:0000256" key="12">
    <source>
        <dbReference type="SAM" id="Phobius"/>
    </source>
</evidence>
<evidence type="ECO:0000256" key="2">
    <source>
        <dbReference type="ARBA" id="ARBA00022448"/>
    </source>
</evidence>
<keyword evidence="9 11" id="KW-0739">Sodium transport</keyword>
<dbReference type="GO" id="GO:0015280">
    <property type="term" value="F:ligand-gated sodium channel activity"/>
    <property type="evidence" value="ECO:0007669"/>
    <property type="project" value="TreeGrafter"/>
</dbReference>
<evidence type="ECO:0000256" key="6">
    <source>
        <dbReference type="ARBA" id="ARBA00023053"/>
    </source>
</evidence>
<keyword evidence="6" id="KW-0915">Sodium</keyword>
<dbReference type="InterPro" id="IPR001873">
    <property type="entry name" value="ENaC"/>
</dbReference>
<dbReference type="AlphaFoldDB" id="A0AAD9JLB4"/>
<evidence type="ECO:0000313" key="13">
    <source>
        <dbReference type="EMBL" id="KAK2154565.1"/>
    </source>
</evidence>
<evidence type="ECO:0000256" key="11">
    <source>
        <dbReference type="RuleBase" id="RU000679"/>
    </source>
</evidence>
<dbReference type="GO" id="GO:0005886">
    <property type="term" value="C:plasma membrane"/>
    <property type="evidence" value="ECO:0007669"/>
    <property type="project" value="TreeGrafter"/>
</dbReference>
<sequence length="151" mass="17692">MTSLQVDDAGEKTDKTSRQWGLTLQTFCENTTFHGLRNVVEILWIAIVLFATSTYVYQCQNQVRLYLSRHVSWRMTMSRHEPIYFPAVTICNRNAFRLVAAAENGSYHWLDDMYHRSDISTFNYTKWDVGTLSMRDVYLQHAHLKEDMIAS</sequence>
<evidence type="ECO:0000256" key="7">
    <source>
        <dbReference type="ARBA" id="ARBA00023065"/>
    </source>
</evidence>
<keyword evidence="8 12" id="KW-0472">Membrane</keyword>
<keyword evidence="3 11" id="KW-0894">Sodium channel</keyword>
<name>A0AAD9JLB4_RIDPI</name>
<keyword evidence="10 11" id="KW-0407">Ion channel</keyword>
<keyword evidence="4 11" id="KW-0812">Transmembrane</keyword>
<dbReference type="PANTHER" id="PTHR11690">
    <property type="entry name" value="AMILORIDE-SENSITIVE SODIUM CHANNEL-RELATED"/>
    <property type="match status" value="1"/>
</dbReference>
<comment type="caution">
    <text evidence="13">The sequence shown here is derived from an EMBL/GenBank/DDBJ whole genome shotgun (WGS) entry which is preliminary data.</text>
</comment>
<protein>
    <submittedName>
        <fullName evidence="13">Uncharacterized protein</fullName>
    </submittedName>
</protein>
<keyword evidence="7 11" id="KW-0406">Ion transport</keyword>
<comment type="similarity">
    <text evidence="11">Belongs to the amiloride-sensitive sodium channel (TC 1.A.6) family.</text>
</comment>
<evidence type="ECO:0000313" key="14">
    <source>
        <dbReference type="Proteomes" id="UP001209878"/>
    </source>
</evidence>
<keyword evidence="14" id="KW-1185">Reference proteome</keyword>
<feature type="transmembrane region" description="Helical" evidence="12">
    <location>
        <begin position="42"/>
        <end position="59"/>
    </location>
</feature>
<accession>A0AAD9JLB4</accession>
<reference evidence="13" key="1">
    <citation type="journal article" date="2023" name="Mol. Biol. Evol.">
        <title>Third-Generation Sequencing Reveals the Adaptive Role of the Epigenome in Three Deep-Sea Polychaetes.</title>
        <authorList>
            <person name="Perez M."/>
            <person name="Aroh O."/>
            <person name="Sun Y."/>
            <person name="Lan Y."/>
            <person name="Juniper S.K."/>
            <person name="Young C.R."/>
            <person name="Angers B."/>
            <person name="Qian P.Y."/>
        </authorList>
    </citation>
    <scope>NUCLEOTIDE SEQUENCE</scope>
    <source>
        <strain evidence="13">R07B-5</strain>
    </source>
</reference>
<proteinExistence type="inferred from homology"/>
<dbReference type="Pfam" id="PF00858">
    <property type="entry name" value="ASC"/>
    <property type="match status" value="1"/>
</dbReference>
<dbReference type="EMBL" id="JAODUO010002167">
    <property type="protein sequence ID" value="KAK2154565.1"/>
    <property type="molecule type" value="Genomic_DNA"/>
</dbReference>
<evidence type="ECO:0000256" key="9">
    <source>
        <dbReference type="ARBA" id="ARBA00023201"/>
    </source>
</evidence>
<evidence type="ECO:0000256" key="8">
    <source>
        <dbReference type="ARBA" id="ARBA00023136"/>
    </source>
</evidence>
<comment type="subcellular location">
    <subcellularLocation>
        <location evidence="1">Membrane</location>
        <topology evidence="1">Multi-pass membrane protein</topology>
    </subcellularLocation>
</comment>
<organism evidence="13 14">
    <name type="scientific">Ridgeia piscesae</name>
    <name type="common">Tubeworm</name>
    <dbReference type="NCBI Taxonomy" id="27915"/>
    <lineage>
        <taxon>Eukaryota</taxon>
        <taxon>Metazoa</taxon>
        <taxon>Spiralia</taxon>
        <taxon>Lophotrochozoa</taxon>
        <taxon>Annelida</taxon>
        <taxon>Polychaeta</taxon>
        <taxon>Sedentaria</taxon>
        <taxon>Canalipalpata</taxon>
        <taxon>Sabellida</taxon>
        <taxon>Siboglinidae</taxon>
        <taxon>Ridgeia</taxon>
    </lineage>
</organism>
<gene>
    <name evidence="13" type="ORF">NP493_2166g00001</name>
</gene>
<keyword evidence="2 11" id="KW-0813">Transport</keyword>
<dbReference type="Proteomes" id="UP001209878">
    <property type="component" value="Unassembled WGS sequence"/>
</dbReference>
<evidence type="ECO:0000256" key="5">
    <source>
        <dbReference type="ARBA" id="ARBA00022989"/>
    </source>
</evidence>